<dbReference type="SUPFAM" id="SSF54427">
    <property type="entry name" value="NTF2-like"/>
    <property type="match status" value="1"/>
</dbReference>
<dbReference type="Pfam" id="PF12680">
    <property type="entry name" value="SnoaL_2"/>
    <property type="match status" value="1"/>
</dbReference>
<dbReference type="InterPro" id="IPR032710">
    <property type="entry name" value="NTF2-like_dom_sf"/>
</dbReference>
<keyword evidence="3" id="KW-1185">Reference proteome</keyword>
<comment type="caution">
    <text evidence="2">The sequence shown here is derived from an EMBL/GenBank/DDBJ whole genome shotgun (WGS) entry which is preliminary data.</text>
</comment>
<dbReference type="OrthoDB" id="3574881at2"/>
<reference evidence="2 3" key="1">
    <citation type="submission" date="2019-03" db="EMBL/GenBank/DDBJ databases">
        <title>Draft genome sequences of novel Actinobacteria.</title>
        <authorList>
            <person name="Sahin N."/>
            <person name="Ay H."/>
            <person name="Saygin H."/>
        </authorList>
    </citation>
    <scope>NUCLEOTIDE SEQUENCE [LARGE SCALE GENOMIC DNA]</scope>
    <source>
        <strain evidence="2 3">DSM 45941</strain>
    </source>
</reference>
<dbReference type="InterPro" id="IPR037401">
    <property type="entry name" value="SnoaL-like"/>
</dbReference>
<dbReference type="EMBL" id="SMKY01000025">
    <property type="protein sequence ID" value="TDD87174.1"/>
    <property type="molecule type" value="Genomic_DNA"/>
</dbReference>
<protein>
    <submittedName>
        <fullName evidence="2">Nuclear transport factor 2 family protein</fullName>
    </submittedName>
</protein>
<evidence type="ECO:0000259" key="1">
    <source>
        <dbReference type="Pfam" id="PF12680"/>
    </source>
</evidence>
<accession>A0A4R5BSW0</accession>
<proteinExistence type="predicted"/>
<feature type="domain" description="SnoaL-like" evidence="1">
    <location>
        <begin position="38"/>
        <end position="132"/>
    </location>
</feature>
<dbReference type="PANTHER" id="PTHR41252">
    <property type="entry name" value="BLR2505 PROTEIN"/>
    <property type="match status" value="1"/>
</dbReference>
<gene>
    <name evidence="2" type="ORF">E1293_08285</name>
</gene>
<dbReference type="Proteomes" id="UP000295578">
    <property type="component" value="Unassembled WGS sequence"/>
</dbReference>
<evidence type="ECO:0000313" key="3">
    <source>
        <dbReference type="Proteomes" id="UP000295578"/>
    </source>
</evidence>
<dbReference type="PANTHER" id="PTHR41252:SF1">
    <property type="entry name" value="BLR2505 PROTEIN"/>
    <property type="match status" value="1"/>
</dbReference>
<name>A0A4R5BSW0_9ACTN</name>
<evidence type="ECO:0000313" key="2">
    <source>
        <dbReference type="EMBL" id="TDD87174.1"/>
    </source>
</evidence>
<dbReference type="Gene3D" id="3.10.450.50">
    <property type="match status" value="1"/>
</dbReference>
<organism evidence="2 3">
    <name type="scientific">Actinomadura darangshiensis</name>
    <dbReference type="NCBI Taxonomy" id="705336"/>
    <lineage>
        <taxon>Bacteria</taxon>
        <taxon>Bacillati</taxon>
        <taxon>Actinomycetota</taxon>
        <taxon>Actinomycetes</taxon>
        <taxon>Streptosporangiales</taxon>
        <taxon>Thermomonosporaceae</taxon>
        <taxon>Actinomadura</taxon>
    </lineage>
</organism>
<dbReference type="AlphaFoldDB" id="A0A4R5BSW0"/>
<sequence>MARGWRMGLPGDGRSPRLDAFYAAEAAYLAGGMDDSQAREAFRNCFTADVVVREPESLPYGGEWHGREGVERLMRRLREVFDAAAFDDRRTFECGDTVFMAMRSRVRSRATGRRMTNSVLHRIELRDGLIAVMEIFHWDPAAIRELIDPDEGP</sequence>